<evidence type="ECO:0000313" key="3">
    <source>
        <dbReference type="Proteomes" id="UP001552299"/>
    </source>
</evidence>
<sequence>MELVKLDINAYKWLTEKHPGEWSRSHLSCISKCDMLLNYMCECFNAIILEAREEPIIPMFESNKKLVESDATTGDIIKSAYLDRNYSSQIKPMPNVCTQASINKELVPNNPALLPPLYQTLHLPCLASPDPDLTDPTPLEPIESSSSSHHCAGLLTRNPIPSTVAASCHCADLPNHLISNRRLDPAPSFISSLRTNPTSFPPCPTLAVQTQRERERERAPTCSRARHLSRLLRPNLCSALAKLRERERERERPAPPLPLRCYSTLLLRRLSLLSERKLRHFGQEATTGACCYEGNFSPSLASSAKSRES</sequence>
<reference evidence="2 3" key="1">
    <citation type="journal article" date="2024" name="Plant Biotechnol. J.">
        <title>Dendrobium thyrsiflorum genome and its molecular insights into genes involved in important horticultural traits.</title>
        <authorList>
            <person name="Chen B."/>
            <person name="Wang J.Y."/>
            <person name="Zheng P.J."/>
            <person name="Li K.L."/>
            <person name="Liang Y.M."/>
            <person name="Chen X.F."/>
            <person name="Zhang C."/>
            <person name="Zhao X."/>
            <person name="He X."/>
            <person name="Zhang G.Q."/>
            <person name="Liu Z.J."/>
            <person name="Xu Q."/>
        </authorList>
    </citation>
    <scope>NUCLEOTIDE SEQUENCE [LARGE SCALE GENOMIC DNA]</scope>
    <source>
        <strain evidence="2">GZMU011</strain>
    </source>
</reference>
<comment type="caution">
    <text evidence="2">The sequence shown here is derived from an EMBL/GenBank/DDBJ whole genome shotgun (WGS) entry which is preliminary data.</text>
</comment>
<accession>A0ABD0U4W8</accession>
<protein>
    <submittedName>
        <fullName evidence="2">Uncharacterized protein</fullName>
    </submittedName>
</protein>
<name>A0ABD0U4W8_DENTH</name>
<proteinExistence type="predicted"/>
<gene>
    <name evidence="2" type="ORF">M5K25_025819</name>
</gene>
<organism evidence="2 3">
    <name type="scientific">Dendrobium thyrsiflorum</name>
    <name type="common">Pinecone-like raceme dendrobium</name>
    <name type="synonym">Orchid</name>
    <dbReference type="NCBI Taxonomy" id="117978"/>
    <lineage>
        <taxon>Eukaryota</taxon>
        <taxon>Viridiplantae</taxon>
        <taxon>Streptophyta</taxon>
        <taxon>Embryophyta</taxon>
        <taxon>Tracheophyta</taxon>
        <taxon>Spermatophyta</taxon>
        <taxon>Magnoliopsida</taxon>
        <taxon>Liliopsida</taxon>
        <taxon>Asparagales</taxon>
        <taxon>Orchidaceae</taxon>
        <taxon>Epidendroideae</taxon>
        <taxon>Malaxideae</taxon>
        <taxon>Dendrobiinae</taxon>
        <taxon>Dendrobium</taxon>
    </lineage>
</organism>
<evidence type="ECO:0000256" key="1">
    <source>
        <dbReference type="SAM" id="MobiDB-lite"/>
    </source>
</evidence>
<feature type="region of interest" description="Disordered" evidence="1">
    <location>
        <begin position="201"/>
        <end position="220"/>
    </location>
</feature>
<keyword evidence="3" id="KW-1185">Reference proteome</keyword>
<dbReference type="EMBL" id="JANQDX010000018">
    <property type="protein sequence ID" value="KAL0907261.1"/>
    <property type="molecule type" value="Genomic_DNA"/>
</dbReference>
<feature type="region of interest" description="Disordered" evidence="1">
    <location>
        <begin position="129"/>
        <end position="148"/>
    </location>
</feature>
<dbReference type="Proteomes" id="UP001552299">
    <property type="component" value="Unassembled WGS sequence"/>
</dbReference>
<dbReference type="AlphaFoldDB" id="A0ABD0U4W8"/>
<evidence type="ECO:0000313" key="2">
    <source>
        <dbReference type="EMBL" id="KAL0907261.1"/>
    </source>
</evidence>